<sequence length="329" mass="35400">MLLTGTSDIAVNITGYYDQVLLVRAVPELFYGMYGDIKPLPANSGTRINFRSYDPLAVATTALTEGTVGSGKKAVTSDIYATIAQYGDYVLYSDLVKMTAPDAILTEIQELQAEQMGRTIDILNRDTLVTGTAVRYAAGVAGRTTCATAIAKVDVQSAIRTLQASNAKFMKRMVVAGDKIGTRPIAPAYVALGHTDCQADYEDLPGFTKVEEYASQKDRLPGEIGALLNVRFCTSTHGKIWLAGGVAVGSTSCVASDSTTTDVYATLIFAEHAYATIPMQKLTVKSIIKKLGYKDELDLVGSAGWKTAHAVKITNEDFMVRIEHLVTDL</sequence>
<protein>
    <submittedName>
        <fullName evidence="1">Putative capsid protein</fullName>
    </submittedName>
</protein>
<evidence type="ECO:0000313" key="1">
    <source>
        <dbReference type="EMBL" id="QJA55364.1"/>
    </source>
</evidence>
<dbReference type="EMBL" id="MT141154">
    <property type="protein sequence ID" value="QJA55364.1"/>
    <property type="molecule type" value="Genomic_DNA"/>
</dbReference>
<gene>
    <name evidence="1" type="ORF">MM415B02060_0003</name>
</gene>
<proteinExistence type="predicted"/>
<organism evidence="1">
    <name type="scientific">viral metagenome</name>
    <dbReference type="NCBI Taxonomy" id="1070528"/>
    <lineage>
        <taxon>unclassified sequences</taxon>
        <taxon>metagenomes</taxon>
        <taxon>organismal metagenomes</taxon>
    </lineage>
</organism>
<accession>A0A6M3ID58</accession>
<reference evidence="1" key="1">
    <citation type="submission" date="2020-03" db="EMBL/GenBank/DDBJ databases">
        <title>The deep terrestrial virosphere.</title>
        <authorList>
            <person name="Holmfeldt K."/>
            <person name="Nilsson E."/>
            <person name="Simone D."/>
            <person name="Lopez-Fernandez M."/>
            <person name="Wu X."/>
            <person name="de Brujin I."/>
            <person name="Lundin D."/>
            <person name="Andersson A."/>
            <person name="Bertilsson S."/>
            <person name="Dopson M."/>
        </authorList>
    </citation>
    <scope>NUCLEOTIDE SEQUENCE</scope>
    <source>
        <strain evidence="1">MM415B02060</strain>
    </source>
</reference>
<dbReference type="NCBIfam" id="TIGR04387">
    <property type="entry name" value="capsid_maj_N4"/>
    <property type="match status" value="1"/>
</dbReference>
<dbReference type="AlphaFoldDB" id="A0A6M3ID58"/>
<name>A0A6M3ID58_9ZZZZ</name>